<reference evidence="3" key="2">
    <citation type="journal article" date="2021" name="PeerJ">
        <title>Extensive microbial diversity within the chicken gut microbiome revealed by metagenomics and culture.</title>
        <authorList>
            <person name="Gilroy R."/>
            <person name="Ravi A."/>
            <person name="Getino M."/>
            <person name="Pursley I."/>
            <person name="Horton D.L."/>
            <person name="Alikhan N.F."/>
            <person name="Baker D."/>
            <person name="Gharbi K."/>
            <person name="Hall N."/>
            <person name="Watson M."/>
            <person name="Adriaenssens E.M."/>
            <person name="Foster-Nyarko E."/>
            <person name="Jarju S."/>
            <person name="Secka A."/>
            <person name="Antonio M."/>
            <person name="Oren A."/>
            <person name="Chaudhuri R.R."/>
            <person name="La Ragione R."/>
            <person name="Hildebrand F."/>
            <person name="Pallen M.J."/>
        </authorList>
    </citation>
    <scope>NUCLEOTIDE SEQUENCE</scope>
    <source>
        <strain evidence="3">ChiGjej1B1-24693</strain>
    </source>
</reference>
<reference evidence="3" key="1">
    <citation type="submission" date="2020-10" db="EMBL/GenBank/DDBJ databases">
        <authorList>
            <person name="Gilroy R."/>
        </authorList>
    </citation>
    <scope>NUCLEOTIDE SEQUENCE</scope>
    <source>
        <strain evidence="3">ChiGjej1B1-24693</strain>
    </source>
</reference>
<evidence type="ECO:0000256" key="1">
    <source>
        <dbReference type="SAM" id="MobiDB-lite"/>
    </source>
</evidence>
<keyword evidence="2" id="KW-1133">Transmembrane helix</keyword>
<evidence type="ECO:0000313" key="4">
    <source>
        <dbReference type="Proteomes" id="UP000886842"/>
    </source>
</evidence>
<accession>A0A9D1GYD8</accession>
<dbReference type="Proteomes" id="UP000886842">
    <property type="component" value="Unassembled WGS sequence"/>
</dbReference>
<dbReference type="AlphaFoldDB" id="A0A9D1GYD8"/>
<sequence length="67" mass="7563">MIPMEDLADVAKPGWVPLVILILMFVVVFFLWRSMRKMLHTIEPGLPHEGDEEVDAVDDSSTPSSPR</sequence>
<name>A0A9D1GYD8_9ACTN</name>
<evidence type="ECO:0000256" key="2">
    <source>
        <dbReference type="SAM" id="Phobius"/>
    </source>
</evidence>
<evidence type="ECO:0000313" key="3">
    <source>
        <dbReference type="EMBL" id="HIT75687.1"/>
    </source>
</evidence>
<keyword evidence="2" id="KW-0472">Membrane</keyword>
<protein>
    <submittedName>
        <fullName evidence="3">Uncharacterized protein</fullName>
    </submittedName>
</protein>
<proteinExistence type="predicted"/>
<feature type="region of interest" description="Disordered" evidence="1">
    <location>
        <begin position="45"/>
        <end position="67"/>
    </location>
</feature>
<keyword evidence="2" id="KW-0812">Transmembrane</keyword>
<dbReference type="EMBL" id="DVLP01000268">
    <property type="protein sequence ID" value="HIT75687.1"/>
    <property type="molecule type" value="Genomic_DNA"/>
</dbReference>
<feature type="transmembrane region" description="Helical" evidence="2">
    <location>
        <begin position="14"/>
        <end position="32"/>
    </location>
</feature>
<organism evidence="3 4">
    <name type="scientific">Candidatus Avipropionibacterium avicola</name>
    <dbReference type="NCBI Taxonomy" id="2840701"/>
    <lineage>
        <taxon>Bacteria</taxon>
        <taxon>Bacillati</taxon>
        <taxon>Actinomycetota</taxon>
        <taxon>Actinomycetes</taxon>
        <taxon>Propionibacteriales</taxon>
        <taxon>Propionibacteriaceae</taxon>
        <taxon>Propionibacteriaceae incertae sedis</taxon>
        <taxon>Candidatus Avipropionibacterium</taxon>
    </lineage>
</organism>
<gene>
    <name evidence="3" type="ORF">IAA98_08890</name>
</gene>
<comment type="caution">
    <text evidence="3">The sequence shown here is derived from an EMBL/GenBank/DDBJ whole genome shotgun (WGS) entry which is preliminary data.</text>
</comment>